<evidence type="ECO:0000256" key="3">
    <source>
        <dbReference type="ARBA" id="ARBA00023136"/>
    </source>
</evidence>
<dbReference type="Gene3D" id="2.30.29.30">
    <property type="entry name" value="Pleckstrin-homology domain (PH domain)/Phosphotyrosine-binding domain (PTB)"/>
    <property type="match status" value="1"/>
</dbReference>
<dbReference type="Pfam" id="PF15410">
    <property type="entry name" value="PH_9"/>
    <property type="match status" value="1"/>
</dbReference>
<feature type="region of interest" description="Disordered" evidence="5">
    <location>
        <begin position="141"/>
        <end position="162"/>
    </location>
</feature>
<dbReference type="InterPro" id="IPR001605">
    <property type="entry name" value="PH_dom-spectrin-type"/>
</dbReference>
<reference evidence="8" key="1">
    <citation type="journal article" date="2020" name="Fungal Divers.">
        <title>Resolving the Mortierellaceae phylogeny through synthesis of multi-gene phylogenetics and phylogenomics.</title>
        <authorList>
            <person name="Vandepol N."/>
            <person name="Liber J."/>
            <person name="Desiro A."/>
            <person name="Na H."/>
            <person name="Kennedy M."/>
            <person name="Barry K."/>
            <person name="Grigoriev I.V."/>
            <person name="Miller A.N."/>
            <person name="O'Donnell K."/>
            <person name="Stajich J.E."/>
            <person name="Bonito G."/>
        </authorList>
    </citation>
    <scope>NUCLEOTIDE SEQUENCE</scope>
    <source>
        <strain evidence="8">NVP1</strain>
    </source>
</reference>
<feature type="compositionally biased region" description="Polar residues" evidence="5">
    <location>
        <begin position="689"/>
        <end position="704"/>
    </location>
</feature>
<dbReference type="InterPro" id="IPR035999">
    <property type="entry name" value="Sec7_dom_sf"/>
</dbReference>
<gene>
    <name evidence="8" type="ORF">BG006_009412</name>
</gene>
<sequence>MSQSNLPATLSPPSQGSVGMDSGASGSSGSSFQQQRKRSESIGGIKSTAGNITRIVRKSSSNFLRKFVKTFDDKDAPPIPTIPSNRSTSSSHNITPPASVASRTTTMPELPTLSSYGSGFGPLDAALISSLTSDINAQMGENGLISSRPTSMHPHESSTTTFSSTISKAMLQPDLELDLELSQSVSNVESWLNSAGLGSTSPVLSSPRPLLRTTSSPETSTINRNSRSSITPLTSAALTGTVTPLTSHSDILHDRRDSHSSGSTDDDDEDEEDEDGTPLAAHARRSNRISRLYETGSIHLGNQSQTSLYYSTKSTVSDEADNNAIAVSKRASMAQEVAFNRNSIRFSEYGISSIKDMPSTPSSTASFDITPSVTSGPDKPLPKRPSSMFVSLSTPTSIITDHLERDDDESHDGPTVLIESEDQDSVNDISLRTPISSAQSSPSGRANLSGLSTPKGVGATLGDDLAIRGFSSTRPATICVSPEDAAKISTMSSTTAALTSEMSPADQREAMESLALRTSKRCYREDETFLLKDEISCYLGTPKPFNRQVLVYYMNNFDFGGKRLDFAFRSLCQKLVLKGETQEVDRVLEAFAQRYVDCNPQHLLGSKDVVHAITYSILLLNTDLHIVQQSTKMSRSAFVKNTLQTVQAQIQSSDRPSEDLVSTQGLSLARTCTGELSVNGAGGKKRTPSVKSWKSGQSHQSRSSKMGADPKANGGHGNGKYWMNELESLLKDIYSTVKSHQILLPTNHSQTSVTPASSGFGHRTSPGSNHIVGVTSSFLPRMSRQIHPNSLSEAGFGPGHLGNDNSRTGSGGSINVIPSFSLSRRNSNSQANARTKQLRQDAMQRLNAAGTIEGGTYLTPASSSSASNRHSVIGSPIGDAYMLGGTLPASKDRNASSSRLSMMPLSFPAMSPLPSNQSFMSIQSPTAASFVHEEHLEQYHHARQNDASKARYRMEGIMYRKHLLERSDKKAQHRNWRQLLVVLDQGGLSMFRADGQLGSAFEEQGILFDEIRLQHTITNILPPPGYSSSRRHVFAIQLYTGAVYLFQTTTAQEAEDWARTCNYWAARTSKEPLVGGVINMDYGWGRSLDILNQSLSTDSGIGHSNTMTSTHSGYSLTEGGNSSGSGLAIPPPAVTSSSGAGEIEEPKDSQNAPNSKPSSGSAPSFLNYPHTTSGSFTSSTGGISYSGHGNGGVVSGGGRTPSIKSTTKSIGSNVPLGDRALLFEWSAPLPTMSMTQVTEEEQCQSLKKYVSGLESEMEQHQEYRVPMTKLFLPKSQNYAKAFNNWERRSRYLLKEMVKYQIYVEALEQSFEIQRREAKAEADEAAIAAAQAELSEARAQPVVLPSVIESVAAGEEDDRSLNEDLEHLQVDDDEDDEEELTGELEVAL</sequence>
<keyword evidence="9" id="KW-1185">Reference proteome</keyword>
<comment type="subcellular location">
    <subcellularLocation>
        <location evidence="1">Cell membrane</location>
    </subcellularLocation>
</comment>
<dbReference type="PANTHER" id="PTHR10663">
    <property type="entry name" value="GUANYL-NUCLEOTIDE EXCHANGE FACTOR"/>
    <property type="match status" value="1"/>
</dbReference>
<evidence type="ECO:0000256" key="4">
    <source>
        <dbReference type="SAM" id="Coils"/>
    </source>
</evidence>
<feature type="compositionally biased region" description="Polar residues" evidence="5">
    <location>
        <begin position="195"/>
        <end position="204"/>
    </location>
</feature>
<feature type="compositionally biased region" description="Polar residues" evidence="5">
    <location>
        <begin position="816"/>
        <end position="835"/>
    </location>
</feature>
<feature type="compositionally biased region" description="Acidic residues" evidence="5">
    <location>
        <begin position="1370"/>
        <end position="1381"/>
    </location>
</feature>
<protein>
    <recommendedName>
        <fullName evidence="10">SEC7 domain-containing protein</fullName>
    </recommendedName>
</protein>
<feature type="compositionally biased region" description="Polar residues" evidence="5">
    <location>
        <begin position="1102"/>
        <end position="1120"/>
    </location>
</feature>
<feature type="compositionally biased region" description="Polar residues" evidence="5">
    <location>
        <begin position="1"/>
        <end position="15"/>
    </location>
</feature>
<evidence type="ECO:0000259" key="6">
    <source>
        <dbReference type="PROSITE" id="PS50003"/>
    </source>
</evidence>
<feature type="region of interest" description="Disordered" evidence="5">
    <location>
        <begin position="195"/>
        <end position="287"/>
    </location>
</feature>
<evidence type="ECO:0000256" key="2">
    <source>
        <dbReference type="ARBA" id="ARBA00022475"/>
    </source>
</evidence>
<feature type="domain" description="SEC7" evidence="7">
    <location>
        <begin position="488"/>
        <end position="660"/>
    </location>
</feature>
<feature type="compositionally biased region" description="Polar residues" evidence="5">
    <location>
        <begin position="388"/>
        <end position="399"/>
    </location>
</feature>
<feature type="region of interest" description="Disordered" evidence="5">
    <location>
        <begin position="1"/>
        <end position="51"/>
    </location>
</feature>
<dbReference type="GO" id="GO:0005085">
    <property type="term" value="F:guanyl-nucleotide exchange factor activity"/>
    <property type="evidence" value="ECO:0007669"/>
    <property type="project" value="InterPro"/>
</dbReference>
<keyword evidence="3" id="KW-0472">Membrane</keyword>
<evidence type="ECO:0000313" key="9">
    <source>
        <dbReference type="Proteomes" id="UP000696485"/>
    </source>
</evidence>
<dbReference type="SUPFAM" id="SSF48425">
    <property type="entry name" value="Sec7 domain"/>
    <property type="match status" value="1"/>
</dbReference>
<dbReference type="InterPro" id="IPR023394">
    <property type="entry name" value="Sec7_C_sf"/>
</dbReference>
<dbReference type="SUPFAM" id="SSF50729">
    <property type="entry name" value="PH domain-like"/>
    <property type="match status" value="1"/>
</dbReference>
<evidence type="ECO:0000313" key="8">
    <source>
        <dbReference type="EMBL" id="KAF9327243.1"/>
    </source>
</evidence>
<dbReference type="PRINTS" id="PR00683">
    <property type="entry name" value="SPECTRINPH"/>
</dbReference>
<evidence type="ECO:0000256" key="5">
    <source>
        <dbReference type="SAM" id="MobiDB-lite"/>
    </source>
</evidence>
<keyword evidence="2" id="KW-1003">Cell membrane</keyword>
<dbReference type="InterPro" id="IPR000904">
    <property type="entry name" value="Sec7_dom"/>
</dbReference>
<feature type="domain" description="PH" evidence="6">
    <location>
        <begin position="951"/>
        <end position="1066"/>
    </location>
</feature>
<feature type="region of interest" description="Disordered" evidence="5">
    <location>
        <begin position="789"/>
        <end position="839"/>
    </location>
</feature>
<accession>A0A9P5SH54</accession>
<evidence type="ECO:0000259" key="7">
    <source>
        <dbReference type="PROSITE" id="PS50190"/>
    </source>
</evidence>
<feature type="compositionally biased region" description="Polar residues" evidence="5">
    <location>
        <begin position="212"/>
        <end position="249"/>
    </location>
</feature>
<dbReference type="GO" id="GO:0032012">
    <property type="term" value="P:regulation of ARF protein signal transduction"/>
    <property type="evidence" value="ECO:0007669"/>
    <property type="project" value="InterPro"/>
</dbReference>
<dbReference type="InterPro" id="IPR011993">
    <property type="entry name" value="PH-like_dom_sf"/>
</dbReference>
<feature type="region of interest" description="Disordered" evidence="5">
    <location>
        <begin position="677"/>
        <end position="718"/>
    </location>
</feature>
<feature type="compositionally biased region" description="Basic and acidic residues" evidence="5">
    <location>
        <begin position="1358"/>
        <end position="1369"/>
    </location>
</feature>
<dbReference type="CDD" id="cd00171">
    <property type="entry name" value="Sec7"/>
    <property type="match status" value="1"/>
</dbReference>
<feature type="region of interest" description="Disordered" evidence="5">
    <location>
        <begin position="69"/>
        <end position="104"/>
    </location>
</feature>
<evidence type="ECO:0000256" key="1">
    <source>
        <dbReference type="ARBA" id="ARBA00004236"/>
    </source>
</evidence>
<dbReference type="GO" id="GO:0005886">
    <property type="term" value="C:plasma membrane"/>
    <property type="evidence" value="ECO:0007669"/>
    <property type="project" value="UniProtKB-SubCell"/>
</dbReference>
<dbReference type="PANTHER" id="PTHR10663:SF373">
    <property type="entry name" value="PH AND SEC7 DOMAIN-CONTAINING PROTEIN C11E3.11C"/>
    <property type="match status" value="1"/>
</dbReference>
<feature type="compositionally biased region" description="Gly residues" evidence="5">
    <location>
        <begin position="1188"/>
        <end position="1199"/>
    </location>
</feature>
<dbReference type="Gene3D" id="1.10.1000.11">
    <property type="entry name" value="Arf Nucleotide-binding Site Opener,domain 2"/>
    <property type="match status" value="1"/>
</dbReference>
<feature type="compositionally biased region" description="Polar residues" evidence="5">
    <location>
        <begin position="1149"/>
        <end position="1164"/>
    </location>
</feature>
<feature type="region of interest" description="Disordered" evidence="5">
    <location>
        <begin position="1102"/>
        <end position="1211"/>
    </location>
</feature>
<dbReference type="InterPro" id="IPR001849">
    <property type="entry name" value="PH_domain"/>
</dbReference>
<comment type="caution">
    <text evidence="8">The sequence shown here is derived from an EMBL/GenBank/DDBJ whole genome shotgun (WGS) entry which is preliminary data.</text>
</comment>
<feature type="coiled-coil region" evidence="4">
    <location>
        <begin position="1303"/>
        <end position="1339"/>
    </location>
</feature>
<feature type="region of interest" description="Disordered" evidence="5">
    <location>
        <begin position="749"/>
        <end position="769"/>
    </location>
</feature>
<feature type="compositionally biased region" description="Polar residues" evidence="5">
    <location>
        <begin position="1202"/>
        <end position="1211"/>
    </location>
</feature>
<dbReference type="Pfam" id="PF01369">
    <property type="entry name" value="Sec7"/>
    <property type="match status" value="1"/>
</dbReference>
<dbReference type="PROSITE" id="PS50190">
    <property type="entry name" value="SEC7"/>
    <property type="match status" value="1"/>
</dbReference>
<dbReference type="GO" id="GO:0005543">
    <property type="term" value="F:phospholipid binding"/>
    <property type="evidence" value="ECO:0007669"/>
    <property type="project" value="InterPro"/>
</dbReference>
<organism evidence="8 9">
    <name type="scientific">Podila minutissima</name>
    <dbReference type="NCBI Taxonomy" id="64525"/>
    <lineage>
        <taxon>Eukaryota</taxon>
        <taxon>Fungi</taxon>
        <taxon>Fungi incertae sedis</taxon>
        <taxon>Mucoromycota</taxon>
        <taxon>Mortierellomycotina</taxon>
        <taxon>Mortierellomycetes</taxon>
        <taxon>Mortierellales</taxon>
        <taxon>Mortierellaceae</taxon>
        <taxon>Podila</taxon>
    </lineage>
</organism>
<feature type="region of interest" description="Disordered" evidence="5">
    <location>
        <begin position="357"/>
        <end position="453"/>
    </location>
</feature>
<dbReference type="Proteomes" id="UP000696485">
    <property type="component" value="Unassembled WGS sequence"/>
</dbReference>
<feature type="compositionally biased region" description="Low complexity" evidence="5">
    <location>
        <begin position="16"/>
        <end position="31"/>
    </location>
</feature>
<feature type="compositionally biased region" description="Polar residues" evidence="5">
    <location>
        <begin position="359"/>
        <end position="375"/>
    </location>
</feature>
<keyword evidence="4" id="KW-0175">Coiled coil</keyword>
<dbReference type="SMART" id="SM00222">
    <property type="entry name" value="Sec7"/>
    <property type="match status" value="1"/>
</dbReference>
<feature type="compositionally biased region" description="Basic and acidic residues" evidence="5">
    <location>
        <begin position="250"/>
        <end position="259"/>
    </location>
</feature>
<dbReference type="SMART" id="SM00233">
    <property type="entry name" value="PH"/>
    <property type="match status" value="1"/>
</dbReference>
<proteinExistence type="predicted"/>
<feature type="compositionally biased region" description="Low complexity" evidence="5">
    <location>
        <begin position="1171"/>
        <end position="1187"/>
    </location>
</feature>
<feature type="region of interest" description="Disordered" evidence="5">
    <location>
        <begin position="1352"/>
        <end position="1387"/>
    </location>
</feature>
<dbReference type="InterPro" id="IPR041681">
    <property type="entry name" value="PH_9"/>
</dbReference>
<evidence type="ECO:0008006" key="10">
    <source>
        <dbReference type="Google" id="ProtNLM"/>
    </source>
</evidence>
<feature type="compositionally biased region" description="Polar residues" evidence="5">
    <location>
        <begin position="82"/>
        <end position="104"/>
    </location>
</feature>
<feature type="compositionally biased region" description="Polar residues" evidence="5">
    <location>
        <begin position="426"/>
        <end position="452"/>
    </location>
</feature>
<name>A0A9P5SH54_9FUNG</name>
<dbReference type="PROSITE" id="PS50003">
    <property type="entry name" value="PH_DOMAIN"/>
    <property type="match status" value="1"/>
</dbReference>
<dbReference type="EMBL" id="JAAAUY010000685">
    <property type="protein sequence ID" value="KAF9327243.1"/>
    <property type="molecule type" value="Genomic_DNA"/>
</dbReference>
<feature type="compositionally biased region" description="Acidic residues" evidence="5">
    <location>
        <begin position="264"/>
        <end position="276"/>
    </location>
</feature>